<keyword evidence="1" id="KW-0732">Signal</keyword>
<evidence type="ECO:0000256" key="1">
    <source>
        <dbReference type="SAM" id="SignalP"/>
    </source>
</evidence>
<evidence type="ECO:0000313" key="4">
    <source>
        <dbReference type="WBParaSite" id="SCUD_0001273501-mRNA-1"/>
    </source>
</evidence>
<evidence type="ECO:0000313" key="2">
    <source>
        <dbReference type="EMBL" id="VDP49928.1"/>
    </source>
</evidence>
<reference evidence="4" key="1">
    <citation type="submission" date="2016-06" db="UniProtKB">
        <authorList>
            <consortium name="WormBaseParasite"/>
        </authorList>
    </citation>
    <scope>IDENTIFICATION</scope>
</reference>
<dbReference type="AlphaFoldDB" id="A0A183KCJ2"/>
<gene>
    <name evidence="2" type="ORF">SCUD_LOCUS12732</name>
</gene>
<name>A0A183KCJ2_9TREM</name>
<evidence type="ECO:0000313" key="3">
    <source>
        <dbReference type="Proteomes" id="UP000279833"/>
    </source>
</evidence>
<dbReference type="WBParaSite" id="SCUD_0001273501-mRNA-1">
    <property type="protein sequence ID" value="SCUD_0001273501-mRNA-1"/>
    <property type="gene ID" value="SCUD_0001273501"/>
</dbReference>
<proteinExistence type="predicted"/>
<dbReference type="EMBL" id="UZAK01035334">
    <property type="protein sequence ID" value="VDP49928.1"/>
    <property type="molecule type" value="Genomic_DNA"/>
</dbReference>
<reference evidence="2 3" key="2">
    <citation type="submission" date="2018-11" db="EMBL/GenBank/DDBJ databases">
        <authorList>
            <consortium name="Pathogen Informatics"/>
        </authorList>
    </citation>
    <scope>NUCLEOTIDE SEQUENCE [LARGE SCALE GENOMIC DNA]</scope>
    <source>
        <strain evidence="2">Dakar</strain>
        <strain evidence="3">Dakar, Senegal</strain>
    </source>
</reference>
<feature type="chain" id="PRO_5043140830" evidence="1">
    <location>
        <begin position="22"/>
        <end position="94"/>
    </location>
</feature>
<dbReference type="Proteomes" id="UP000279833">
    <property type="component" value="Unassembled WGS sequence"/>
</dbReference>
<keyword evidence="3" id="KW-1185">Reference proteome</keyword>
<protein>
    <submittedName>
        <fullName evidence="4">ATS domain-containing protein</fullName>
    </submittedName>
</protein>
<sequence>MRRIRLTMMLMMRIQYQLVIVLTVLNMENHFPNINLMDKMDGYQYKIPVDHIDQTPDDIHYLFVLNDIDDNMDHVYIQPIQKLNMFPNYNKTLD</sequence>
<feature type="signal peptide" evidence="1">
    <location>
        <begin position="1"/>
        <end position="21"/>
    </location>
</feature>
<organism evidence="4">
    <name type="scientific">Schistosoma curassoni</name>
    <dbReference type="NCBI Taxonomy" id="6186"/>
    <lineage>
        <taxon>Eukaryota</taxon>
        <taxon>Metazoa</taxon>
        <taxon>Spiralia</taxon>
        <taxon>Lophotrochozoa</taxon>
        <taxon>Platyhelminthes</taxon>
        <taxon>Trematoda</taxon>
        <taxon>Digenea</taxon>
        <taxon>Strigeidida</taxon>
        <taxon>Schistosomatoidea</taxon>
        <taxon>Schistosomatidae</taxon>
        <taxon>Schistosoma</taxon>
    </lineage>
</organism>
<accession>A0A183KCJ2</accession>